<feature type="domain" description="FAD-binding PCMH-type" evidence="2">
    <location>
        <begin position="1"/>
        <end position="219"/>
    </location>
</feature>
<dbReference type="Pfam" id="PF03450">
    <property type="entry name" value="CO_deh_flav_C"/>
    <property type="match status" value="1"/>
</dbReference>
<organism evidence="3 4">
    <name type="scientific">Mycolicibacterium canariasense</name>
    <name type="common">Mycobacterium canariasense</name>
    <dbReference type="NCBI Taxonomy" id="228230"/>
    <lineage>
        <taxon>Bacteria</taxon>
        <taxon>Bacillati</taxon>
        <taxon>Actinomycetota</taxon>
        <taxon>Actinomycetes</taxon>
        <taxon>Mycobacteriales</taxon>
        <taxon>Mycobacteriaceae</taxon>
        <taxon>Mycolicibacterium</taxon>
    </lineage>
</organism>
<dbReference type="RefSeq" id="WP_062659858.1">
    <property type="nucleotide sequence ID" value="NZ_BCSY01000129.1"/>
</dbReference>
<proteinExistence type="predicted"/>
<dbReference type="SUPFAM" id="SSF55447">
    <property type="entry name" value="CO dehydrogenase flavoprotein C-terminal domain-like"/>
    <property type="match status" value="1"/>
</dbReference>
<dbReference type="Gene3D" id="3.30.390.50">
    <property type="entry name" value="CO dehydrogenase flavoprotein, C-terminal domain"/>
    <property type="match status" value="1"/>
</dbReference>
<dbReference type="AlphaFoldDB" id="A0A124E387"/>
<dbReference type="SUPFAM" id="SSF56176">
    <property type="entry name" value="FAD-binding/transporter-associated domain-like"/>
    <property type="match status" value="1"/>
</dbReference>
<dbReference type="InterPro" id="IPR051312">
    <property type="entry name" value="Diverse_Substr_Oxidored"/>
</dbReference>
<dbReference type="GO" id="GO:0071949">
    <property type="term" value="F:FAD binding"/>
    <property type="evidence" value="ECO:0007669"/>
    <property type="project" value="InterPro"/>
</dbReference>
<dbReference type="PANTHER" id="PTHR42659:SF1">
    <property type="entry name" value="OXIDOREDUCTASE"/>
    <property type="match status" value="1"/>
</dbReference>
<dbReference type="InterPro" id="IPR036683">
    <property type="entry name" value="CO_DH_flav_C_dom_sf"/>
</dbReference>
<dbReference type="PROSITE" id="PS51387">
    <property type="entry name" value="FAD_PCMH"/>
    <property type="match status" value="1"/>
</dbReference>
<evidence type="ECO:0000313" key="4">
    <source>
        <dbReference type="Proteomes" id="UP000069443"/>
    </source>
</evidence>
<dbReference type="InterPro" id="IPR016169">
    <property type="entry name" value="FAD-bd_PCMH_sub2"/>
</dbReference>
<dbReference type="InterPro" id="IPR002346">
    <property type="entry name" value="Mopterin_DH_FAD-bd"/>
</dbReference>
<dbReference type="InterPro" id="IPR036318">
    <property type="entry name" value="FAD-bd_PCMH-like_sf"/>
</dbReference>
<dbReference type="Gene3D" id="3.30.465.10">
    <property type="match status" value="2"/>
</dbReference>
<accession>A0A124E387</accession>
<evidence type="ECO:0000256" key="1">
    <source>
        <dbReference type="ARBA" id="ARBA00023002"/>
    </source>
</evidence>
<keyword evidence="4" id="KW-1185">Reference proteome</keyword>
<comment type="caution">
    <text evidence="3">The sequence shown here is derived from an EMBL/GenBank/DDBJ whole genome shotgun (WGS) entry which is preliminary data.</text>
</comment>
<dbReference type="Proteomes" id="UP000069443">
    <property type="component" value="Unassembled WGS sequence"/>
</dbReference>
<reference evidence="4" key="2">
    <citation type="submission" date="2016-02" db="EMBL/GenBank/DDBJ databases">
        <title>Draft genome sequence of five rapidly growing Mycobacterium species.</title>
        <authorList>
            <person name="Katahira K."/>
            <person name="Gotou Y."/>
            <person name="Iida K."/>
            <person name="Ogura Y."/>
            <person name="Hayashi T."/>
        </authorList>
    </citation>
    <scope>NUCLEOTIDE SEQUENCE [LARGE SCALE GENOMIC DNA]</scope>
    <source>
        <strain evidence="4">JCM15298</strain>
    </source>
</reference>
<gene>
    <name evidence="3" type="ORF">RMCC_6134</name>
</gene>
<reference evidence="4" key="1">
    <citation type="journal article" date="2016" name="Genome Announc.">
        <title>Draft Genome Sequences of Five Rapidly Growing Mycobacterium Species, M. thermoresistibile, M. fortuitum subsp. acetamidolyticum, M. canariasense, M. brisbanense, and M. novocastrense.</title>
        <authorList>
            <person name="Katahira K."/>
            <person name="Ogura Y."/>
            <person name="Gotoh Y."/>
            <person name="Hayashi T."/>
        </authorList>
    </citation>
    <scope>NUCLEOTIDE SEQUENCE [LARGE SCALE GENOMIC DNA]</scope>
    <source>
        <strain evidence="4">JCM15298</strain>
    </source>
</reference>
<dbReference type="InterPro" id="IPR016167">
    <property type="entry name" value="FAD-bd_PCMH_sub1"/>
</dbReference>
<dbReference type="GO" id="GO:0016491">
    <property type="term" value="F:oxidoreductase activity"/>
    <property type="evidence" value="ECO:0007669"/>
    <property type="project" value="UniProtKB-KW"/>
</dbReference>
<evidence type="ECO:0000313" key="3">
    <source>
        <dbReference type="EMBL" id="GAS99169.1"/>
    </source>
</evidence>
<dbReference type="InterPro" id="IPR016166">
    <property type="entry name" value="FAD-bd_PCMH"/>
</dbReference>
<dbReference type="STRING" id="228230.RMCC_6134"/>
<dbReference type="Pfam" id="PF00941">
    <property type="entry name" value="FAD_binding_5"/>
    <property type="match status" value="1"/>
</dbReference>
<dbReference type="InterPro" id="IPR005107">
    <property type="entry name" value="CO_DH_flav_C"/>
</dbReference>
<dbReference type="SMART" id="SM01092">
    <property type="entry name" value="CO_deh_flav_C"/>
    <property type="match status" value="1"/>
</dbReference>
<sequence>MRPYGYTVVDTVAAATSHGGSAKEYLAGGTTLVDLMKLEVLTPEQVVDINGLPLTGITVGAAGLRIGALERMSDVAEHPSVRSDFSLVSQALELSASPQLRNMASMGGNLLQRTRCSYFRDISMPCNKRNPGTGCPAIDGYNRAHAVLGTSDACVATHASDVAVALVAAEASVELSSSDGERSVALEQFYRKPGMTPEVESELKPGELITAITAPRFPEGTRTGYLKVRDRQSYEFALTSVAVAITLRDNVITRARLAAGGVATVPWRLPEVENLLTNRPATAVTIDAAADAAAADARPLSHNSFKPHLLRRAIVRALTDVAGIA</sequence>
<dbReference type="EMBL" id="BCSY01000129">
    <property type="protein sequence ID" value="GAS99169.1"/>
    <property type="molecule type" value="Genomic_DNA"/>
</dbReference>
<dbReference type="PANTHER" id="PTHR42659">
    <property type="entry name" value="XANTHINE DEHYDROGENASE SUBUNIT C-RELATED"/>
    <property type="match status" value="1"/>
</dbReference>
<keyword evidence="1" id="KW-0560">Oxidoreductase</keyword>
<evidence type="ECO:0000259" key="2">
    <source>
        <dbReference type="PROSITE" id="PS51387"/>
    </source>
</evidence>
<dbReference type="OrthoDB" id="9814706at2"/>
<protein>
    <submittedName>
        <fullName evidence="3">Carbon-monoxide dehydrogenase medium subunit</fullName>
    </submittedName>
</protein>
<dbReference type="Gene3D" id="3.30.43.10">
    <property type="entry name" value="Uridine Diphospho-n-acetylenolpyruvylglucosamine Reductase, domain 2"/>
    <property type="match status" value="1"/>
</dbReference>
<name>A0A124E387_MYCCR</name>